<dbReference type="AlphaFoldDB" id="A0A6I4YK07"/>
<dbReference type="Proteomes" id="UP000430519">
    <property type="component" value="Unassembled WGS sequence"/>
</dbReference>
<dbReference type="PROSITE" id="PS51257">
    <property type="entry name" value="PROKAR_LIPOPROTEIN"/>
    <property type="match status" value="1"/>
</dbReference>
<proteinExistence type="predicted"/>
<evidence type="ECO:0000313" key="2">
    <source>
        <dbReference type="EMBL" id="MXV21128.1"/>
    </source>
</evidence>
<reference evidence="2 3" key="1">
    <citation type="submission" date="2019-11" db="EMBL/GenBank/DDBJ databases">
        <title>Genome sequence of Deinococcus xianganensis Y35, AI-2 producing algicidal bacterium, isolated from lake water.</title>
        <authorList>
            <person name="Li Y."/>
        </authorList>
    </citation>
    <scope>NUCLEOTIDE SEQUENCE [LARGE SCALE GENOMIC DNA]</scope>
    <source>
        <strain evidence="2 3">Y35</strain>
    </source>
</reference>
<dbReference type="EMBL" id="WVHK01000075">
    <property type="protein sequence ID" value="MXV21128.1"/>
    <property type="molecule type" value="Genomic_DNA"/>
</dbReference>
<organism evidence="2 3">
    <name type="scientific">Deinococcus xianganensis</name>
    <dbReference type="NCBI Taxonomy" id="1507289"/>
    <lineage>
        <taxon>Bacteria</taxon>
        <taxon>Thermotogati</taxon>
        <taxon>Deinococcota</taxon>
        <taxon>Deinococci</taxon>
        <taxon>Deinococcales</taxon>
        <taxon>Deinococcaceae</taxon>
        <taxon>Deinococcus</taxon>
    </lineage>
</organism>
<keyword evidence="3" id="KW-1185">Reference proteome</keyword>
<dbReference type="Gene3D" id="2.60.40.1080">
    <property type="match status" value="1"/>
</dbReference>
<gene>
    <name evidence="2" type="ORF">GLX28_15975</name>
</gene>
<sequence>MPYRLPVLITLTALLSSCGAPHTTAAAPTSPGSTTRGLLTLPISTSVTLPGQTLTHREGDVTFTRAGPASVQTDGEYTYLRATFTLTNTSAAPFNNMTLVAVARDTNTSGTALNSMSAFGGAPSGDLARLAPLVTPTHALNLIGGVPTLVPGATDFQVFQPAQTQALTSQSEWLRHFRASDRPLNYGFVASACTDTCTRTVAPGGTANVNIAVRLPRGASTTYTFVMTFAIVDDSVTRVTRSVTPVETPAQAAERLDALGVLAGGEIMTVGGTDSGPPSGRSDVTTAAVLTSTTATVPQTLAFSSLPDALVAGRMTEQLSARPRGAHSGQPVTYTSGTPAVCTVTPAGLLTPTAPGDCTVTAQQQGGTRDGYTFTAAAPVSQTVTVRPPTRVELRLFNTDDVSMVTVDGVRRAVYRYGSGDSGRMDVSDWFGHGDNQLRLQTINTGGQSRYGFQVWRDGVLVVNESCTSNCPSTRGLVFDRTVTVTADAARKVRTTFTSAVPGDVYLNETFSGQRTPATLDLVPGTYTVGVGQDAPAAYRTQDVQVQAGRAEIAIDAAPVPTQRWRVGVLPVRTTQHVDDDPANTGVLTQDDIDRFVGQLRTTSTRRLLPYSYGLIEWDVTILPVVEDVIAHRPRNDGPDIARLYREAGIDPRTEYDTVAFLYSSHQANGQSVKEAHCCAGGGGREINVPTSFFRGLRADQENEGLLHEWLHSAESYNEWLRYGGYNGIDGLHGAEEHAYYNRDADLNGQWWTWYKVFMRSHIKETADMRSGVNYPARPATEDVLVGVFDTMRAGPTGEIPKAITYPAR</sequence>
<name>A0A6I4YK07_9DEIO</name>
<dbReference type="InterPro" id="IPR008964">
    <property type="entry name" value="Invasin/intimin_cell_adhesion"/>
</dbReference>
<keyword evidence="1" id="KW-0732">Signal</keyword>
<evidence type="ECO:0008006" key="4">
    <source>
        <dbReference type="Google" id="ProtNLM"/>
    </source>
</evidence>
<feature type="signal peptide" evidence="1">
    <location>
        <begin position="1"/>
        <end position="26"/>
    </location>
</feature>
<protein>
    <recommendedName>
        <fullName evidence="4">PEGA domain-containing protein</fullName>
    </recommendedName>
</protein>
<dbReference type="SUPFAM" id="SSF49373">
    <property type="entry name" value="Invasin/intimin cell-adhesion fragments"/>
    <property type="match status" value="1"/>
</dbReference>
<dbReference type="RefSeq" id="WP_160981179.1">
    <property type="nucleotide sequence ID" value="NZ_WVHK01000075.1"/>
</dbReference>
<feature type="chain" id="PRO_5026007314" description="PEGA domain-containing protein" evidence="1">
    <location>
        <begin position="27"/>
        <end position="809"/>
    </location>
</feature>
<accession>A0A6I4YK07</accession>
<evidence type="ECO:0000256" key="1">
    <source>
        <dbReference type="SAM" id="SignalP"/>
    </source>
</evidence>
<evidence type="ECO:0000313" key="3">
    <source>
        <dbReference type="Proteomes" id="UP000430519"/>
    </source>
</evidence>
<comment type="caution">
    <text evidence="2">The sequence shown here is derived from an EMBL/GenBank/DDBJ whole genome shotgun (WGS) entry which is preliminary data.</text>
</comment>